<proteinExistence type="predicted"/>
<dbReference type="KEGG" id="dpx:DAPPUDRAFT_326292"/>
<dbReference type="EMBL" id="GL732600">
    <property type="protein sequence ID" value="EFX72348.1"/>
    <property type="molecule type" value="Genomic_DNA"/>
</dbReference>
<dbReference type="AlphaFoldDB" id="E9H7B3"/>
<organism evidence="1 2">
    <name type="scientific">Daphnia pulex</name>
    <name type="common">Water flea</name>
    <dbReference type="NCBI Taxonomy" id="6669"/>
    <lineage>
        <taxon>Eukaryota</taxon>
        <taxon>Metazoa</taxon>
        <taxon>Ecdysozoa</taxon>
        <taxon>Arthropoda</taxon>
        <taxon>Crustacea</taxon>
        <taxon>Branchiopoda</taxon>
        <taxon>Diplostraca</taxon>
        <taxon>Cladocera</taxon>
        <taxon>Anomopoda</taxon>
        <taxon>Daphniidae</taxon>
        <taxon>Daphnia</taxon>
    </lineage>
</organism>
<accession>E9H7B3</accession>
<dbReference type="InParanoid" id="E9H7B3"/>
<evidence type="ECO:0000313" key="1">
    <source>
        <dbReference type="EMBL" id="EFX72348.1"/>
    </source>
</evidence>
<keyword evidence="2" id="KW-1185">Reference proteome</keyword>
<dbReference type="Proteomes" id="UP000000305">
    <property type="component" value="Unassembled WGS sequence"/>
</dbReference>
<dbReference type="HOGENOM" id="CLU_1580128_0_0_1"/>
<gene>
    <name evidence="1" type="ORF">DAPPUDRAFT_326292</name>
</gene>
<reference evidence="1 2" key="1">
    <citation type="journal article" date="2011" name="Science">
        <title>The ecoresponsive genome of Daphnia pulex.</title>
        <authorList>
            <person name="Colbourne J.K."/>
            <person name="Pfrender M.E."/>
            <person name="Gilbert D."/>
            <person name="Thomas W.K."/>
            <person name="Tucker A."/>
            <person name="Oakley T.H."/>
            <person name="Tokishita S."/>
            <person name="Aerts A."/>
            <person name="Arnold G.J."/>
            <person name="Basu M.K."/>
            <person name="Bauer D.J."/>
            <person name="Caceres C.E."/>
            <person name="Carmel L."/>
            <person name="Casola C."/>
            <person name="Choi J.H."/>
            <person name="Detter J.C."/>
            <person name="Dong Q."/>
            <person name="Dusheyko S."/>
            <person name="Eads B.D."/>
            <person name="Frohlich T."/>
            <person name="Geiler-Samerotte K.A."/>
            <person name="Gerlach D."/>
            <person name="Hatcher P."/>
            <person name="Jogdeo S."/>
            <person name="Krijgsveld J."/>
            <person name="Kriventseva E.V."/>
            <person name="Kultz D."/>
            <person name="Laforsch C."/>
            <person name="Lindquist E."/>
            <person name="Lopez J."/>
            <person name="Manak J.R."/>
            <person name="Muller J."/>
            <person name="Pangilinan J."/>
            <person name="Patwardhan R.P."/>
            <person name="Pitluck S."/>
            <person name="Pritham E.J."/>
            <person name="Rechtsteiner A."/>
            <person name="Rho M."/>
            <person name="Rogozin I.B."/>
            <person name="Sakarya O."/>
            <person name="Salamov A."/>
            <person name="Schaack S."/>
            <person name="Shapiro H."/>
            <person name="Shiga Y."/>
            <person name="Skalitzky C."/>
            <person name="Smith Z."/>
            <person name="Souvorov A."/>
            <person name="Sung W."/>
            <person name="Tang Z."/>
            <person name="Tsuchiya D."/>
            <person name="Tu H."/>
            <person name="Vos H."/>
            <person name="Wang M."/>
            <person name="Wolf Y.I."/>
            <person name="Yamagata H."/>
            <person name="Yamada T."/>
            <person name="Ye Y."/>
            <person name="Shaw J.R."/>
            <person name="Andrews J."/>
            <person name="Crease T.J."/>
            <person name="Tang H."/>
            <person name="Lucas S.M."/>
            <person name="Robertson H.M."/>
            <person name="Bork P."/>
            <person name="Koonin E.V."/>
            <person name="Zdobnov E.M."/>
            <person name="Grigoriev I.V."/>
            <person name="Lynch M."/>
            <person name="Boore J.L."/>
        </authorList>
    </citation>
    <scope>NUCLEOTIDE SEQUENCE [LARGE SCALE GENOMIC DNA]</scope>
</reference>
<evidence type="ECO:0000313" key="2">
    <source>
        <dbReference type="Proteomes" id="UP000000305"/>
    </source>
</evidence>
<sequence>MAFYVTLPPSPISSLRISVSDDASKCTVQYNFLNGLTTLTDFLEQIEPVVGNGAVDKEGNVIPFGKVLGYTDLAGGIIQDFDGDINVPGISRCMSSYENGVCNVSGSMINEAIIHEMQWYRIDQVSTRRVDGGYIIQELLVVRLHCHLQEGPSALSKWLKFKKTMLHCA</sequence>
<protein>
    <submittedName>
        <fullName evidence="1">Uncharacterized protein</fullName>
    </submittedName>
</protein>
<name>E9H7B3_DAPPU</name>